<gene>
    <name evidence="1" type="ORF">FKW44_019435</name>
</gene>
<protein>
    <submittedName>
        <fullName evidence="1">Uncharacterized protein</fullName>
    </submittedName>
</protein>
<dbReference type="EMBL" id="CP045902">
    <property type="protein sequence ID" value="QQP38761.1"/>
    <property type="molecule type" value="Genomic_DNA"/>
</dbReference>
<dbReference type="Proteomes" id="UP000595437">
    <property type="component" value="Chromosome 13"/>
</dbReference>
<keyword evidence="2" id="KW-1185">Reference proteome</keyword>
<dbReference type="AlphaFoldDB" id="A0A7T8GWC5"/>
<evidence type="ECO:0000313" key="2">
    <source>
        <dbReference type="Proteomes" id="UP000595437"/>
    </source>
</evidence>
<accession>A0A7T8GWC5</accession>
<name>A0A7T8GWC5_CALRO</name>
<reference evidence="2" key="1">
    <citation type="submission" date="2021-01" db="EMBL/GenBank/DDBJ databases">
        <title>Caligus Genome Assembly.</title>
        <authorList>
            <person name="Gallardo-Escarate C."/>
        </authorList>
    </citation>
    <scope>NUCLEOTIDE SEQUENCE [LARGE SCALE GENOMIC DNA]</scope>
</reference>
<feature type="non-terminal residue" evidence="1">
    <location>
        <position position="1"/>
    </location>
</feature>
<feature type="non-terminal residue" evidence="1">
    <location>
        <position position="75"/>
    </location>
</feature>
<proteinExistence type="predicted"/>
<organism evidence="1 2">
    <name type="scientific">Caligus rogercresseyi</name>
    <name type="common">Sea louse</name>
    <dbReference type="NCBI Taxonomy" id="217165"/>
    <lineage>
        <taxon>Eukaryota</taxon>
        <taxon>Metazoa</taxon>
        <taxon>Ecdysozoa</taxon>
        <taxon>Arthropoda</taxon>
        <taxon>Crustacea</taxon>
        <taxon>Multicrustacea</taxon>
        <taxon>Hexanauplia</taxon>
        <taxon>Copepoda</taxon>
        <taxon>Siphonostomatoida</taxon>
        <taxon>Caligidae</taxon>
        <taxon>Caligus</taxon>
    </lineage>
</organism>
<evidence type="ECO:0000313" key="1">
    <source>
        <dbReference type="EMBL" id="QQP38761.1"/>
    </source>
</evidence>
<sequence length="75" mass="8493">TWKSPGRGGHNKKLDEKKLRDIRQIIEEEAGQGLEKLGHDHLCQEEAPFAFQLHKVAQGQEGKTLVNLRMHNPGL</sequence>